<keyword evidence="6" id="KW-0175">Coiled coil</keyword>
<dbReference type="SUPFAM" id="SSF55073">
    <property type="entry name" value="Nucleotide cyclase"/>
    <property type="match status" value="1"/>
</dbReference>
<dbReference type="PROSITE" id="PS50887">
    <property type="entry name" value="GGDEF"/>
    <property type="match status" value="1"/>
</dbReference>
<dbReference type="Pfam" id="PF00990">
    <property type="entry name" value="GGDEF"/>
    <property type="match status" value="1"/>
</dbReference>
<dbReference type="InterPro" id="IPR029787">
    <property type="entry name" value="Nucleotide_cyclase"/>
</dbReference>
<gene>
    <name evidence="8" type="ORF">Dace_1299</name>
</gene>
<dbReference type="PANTHER" id="PTHR45138:SF9">
    <property type="entry name" value="DIGUANYLATE CYCLASE DGCM-RELATED"/>
    <property type="match status" value="1"/>
</dbReference>
<feature type="coiled-coil region" evidence="6">
    <location>
        <begin position="176"/>
        <end position="203"/>
    </location>
</feature>
<dbReference type="Gene3D" id="1.20.120.50">
    <property type="entry name" value="Hemerythrin-like"/>
    <property type="match status" value="1"/>
</dbReference>
<comment type="caution">
    <text evidence="8">The sequence shown here is derived from an EMBL/GenBank/DDBJ whole genome shotgun (WGS) entry which is preliminary data.</text>
</comment>
<evidence type="ECO:0000256" key="3">
    <source>
        <dbReference type="ARBA" id="ARBA00022723"/>
    </source>
</evidence>
<keyword evidence="3" id="KW-0479">Metal-binding</keyword>
<dbReference type="NCBIfam" id="TIGR00254">
    <property type="entry name" value="GGDEF"/>
    <property type="match status" value="1"/>
</dbReference>
<reference evidence="8" key="1">
    <citation type="submission" date="2006-05" db="EMBL/GenBank/DDBJ databases">
        <title>Annotation of the draft genome assembly of Desulfuromonas acetoxidans DSM 684.</title>
        <authorList>
            <consortium name="US DOE Joint Genome Institute (JGI-ORNL)"/>
            <person name="Larimer F."/>
            <person name="Land M."/>
            <person name="Hauser L."/>
        </authorList>
    </citation>
    <scope>NUCLEOTIDE SEQUENCE [LARGE SCALE GENOMIC DNA]</scope>
    <source>
        <strain evidence="8">DSM 684</strain>
    </source>
</reference>
<sequence>MIYMDVIVWNENFETGLDDVDQQHRHLVEITNRFGRILFDKNALCKEMEEIFAELVSYTQYHFSEEENLMETIGIDERHVDYHKNEHASFLQSVLHLYGESKLGRDTGKPLFEFLMNWLVYHILGSDRSFGEQCTLIEQGNNPQQAYEHCEHQADGAKGVLLEALNRLFHQVLNRNHELRDLNQTLERRVDERTQELVEANQQLGELAMTDFLTGLYNRRHALLTLEALWDEAQPEGLDLACIIIDTDGFKEINDTYGHDVGDQVLCLLARQLKEMVRTDDIVCRMGGDEFLIICPKTDIVGAMHVGELLHQAINELQYPLGNDLRQASTSIGVAAMMDNVQTLEALLVAADKGVYEAKKAGKNCVKSLQA</sequence>
<dbReference type="GO" id="GO:0052621">
    <property type="term" value="F:diguanylate cyclase activity"/>
    <property type="evidence" value="ECO:0007669"/>
    <property type="project" value="UniProtKB-EC"/>
</dbReference>
<dbReference type="SMART" id="SM00267">
    <property type="entry name" value="GGDEF"/>
    <property type="match status" value="1"/>
</dbReference>
<evidence type="ECO:0000259" key="7">
    <source>
        <dbReference type="PROSITE" id="PS50887"/>
    </source>
</evidence>
<organism evidence="8 9">
    <name type="scientific">Desulfuromonas acetoxidans (strain DSM 684 / 11070)</name>
    <dbReference type="NCBI Taxonomy" id="281689"/>
    <lineage>
        <taxon>Bacteria</taxon>
        <taxon>Pseudomonadati</taxon>
        <taxon>Thermodesulfobacteriota</taxon>
        <taxon>Desulfuromonadia</taxon>
        <taxon>Desulfuromonadales</taxon>
        <taxon>Desulfuromonadaceae</taxon>
        <taxon>Desulfuromonas</taxon>
    </lineage>
</organism>
<dbReference type="Pfam" id="PF01814">
    <property type="entry name" value="Hemerythrin"/>
    <property type="match status" value="1"/>
</dbReference>
<dbReference type="InterPro" id="IPR043128">
    <property type="entry name" value="Rev_trsase/Diguanyl_cyclase"/>
</dbReference>
<dbReference type="InterPro" id="IPR012312">
    <property type="entry name" value="Hemerythrin-like"/>
</dbReference>
<accession>Q1JZ57</accession>
<dbReference type="InterPro" id="IPR000160">
    <property type="entry name" value="GGDEF_dom"/>
</dbReference>
<evidence type="ECO:0000256" key="1">
    <source>
        <dbReference type="ARBA" id="ARBA00010587"/>
    </source>
</evidence>
<comment type="similarity">
    <text evidence="1">Belongs to the hemerythrin family.</text>
</comment>
<evidence type="ECO:0000313" key="8">
    <source>
        <dbReference type="EMBL" id="EAT15437.1"/>
    </source>
</evidence>
<dbReference type="CDD" id="cd12107">
    <property type="entry name" value="Hemerythrin"/>
    <property type="match status" value="1"/>
</dbReference>
<evidence type="ECO:0000313" key="9">
    <source>
        <dbReference type="Proteomes" id="UP000005695"/>
    </source>
</evidence>
<comment type="catalytic activity">
    <reaction evidence="5">
        <text>2 GTP = 3',3'-c-di-GMP + 2 diphosphate</text>
        <dbReference type="Rhea" id="RHEA:24898"/>
        <dbReference type="ChEBI" id="CHEBI:33019"/>
        <dbReference type="ChEBI" id="CHEBI:37565"/>
        <dbReference type="ChEBI" id="CHEBI:58805"/>
        <dbReference type="EC" id="2.7.7.65"/>
    </reaction>
</comment>
<dbReference type="GO" id="GO:0046872">
    <property type="term" value="F:metal ion binding"/>
    <property type="evidence" value="ECO:0007669"/>
    <property type="project" value="UniProtKB-KW"/>
</dbReference>
<dbReference type="AlphaFoldDB" id="Q1JZ57"/>
<dbReference type="Proteomes" id="UP000005695">
    <property type="component" value="Unassembled WGS sequence"/>
</dbReference>
<dbReference type="GO" id="GO:0005886">
    <property type="term" value="C:plasma membrane"/>
    <property type="evidence" value="ECO:0007669"/>
    <property type="project" value="TreeGrafter"/>
</dbReference>
<dbReference type="GO" id="GO:0043709">
    <property type="term" value="P:cell adhesion involved in single-species biofilm formation"/>
    <property type="evidence" value="ECO:0007669"/>
    <property type="project" value="TreeGrafter"/>
</dbReference>
<evidence type="ECO:0000256" key="5">
    <source>
        <dbReference type="ARBA" id="ARBA00034247"/>
    </source>
</evidence>
<keyword evidence="9" id="KW-1185">Reference proteome</keyword>
<dbReference type="EC" id="2.7.7.65" evidence="2"/>
<dbReference type="InterPro" id="IPR012827">
    <property type="entry name" value="Hemerythrin_metal-bd"/>
</dbReference>
<dbReference type="NCBIfam" id="TIGR02481">
    <property type="entry name" value="hemeryth_dom"/>
    <property type="match status" value="1"/>
</dbReference>
<dbReference type="PANTHER" id="PTHR45138">
    <property type="entry name" value="REGULATORY COMPONENTS OF SENSORY TRANSDUCTION SYSTEM"/>
    <property type="match status" value="1"/>
</dbReference>
<evidence type="ECO:0000256" key="4">
    <source>
        <dbReference type="ARBA" id="ARBA00023004"/>
    </source>
</evidence>
<dbReference type="NCBIfam" id="NF033749">
    <property type="entry name" value="bact_hemeryth"/>
    <property type="match status" value="1"/>
</dbReference>
<dbReference type="CDD" id="cd01949">
    <property type="entry name" value="GGDEF"/>
    <property type="match status" value="1"/>
</dbReference>
<feature type="domain" description="GGDEF" evidence="7">
    <location>
        <begin position="238"/>
        <end position="371"/>
    </location>
</feature>
<dbReference type="FunFam" id="3.30.70.270:FF:000001">
    <property type="entry name" value="Diguanylate cyclase domain protein"/>
    <property type="match status" value="1"/>
</dbReference>
<evidence type="ECO:0000256" key="6">
    <source>
        <dbReference type="SAM" id="Coils"/>
    </source>
</evidence>
<proteinExistence type="inferred from homology"/>
<name>Q1JZ57_DESA6</name>
<keyword evidence="4" id="KW-0408">Iron</keyword>
<dbReference type="Gene3D" id="3.30.70.270">
    <property type="match status" value="1"/>
</dbReference>
<reference evidence="8" key="2">
    <citation type="submission" date="2006-05" db="EMBL/GenBank/DDBJ databases">
        <title>Sequencing of the draft genome and assembly of Desulfuromonas acetoxidans DSM 684.</title>
        <authorList>
            <consortium name="US DOE Joint Genome Institute (JGI-PGF)"/>
            <person name="Copeland A."/>
            <person name="Lucas S."/>
            <person name="Lapidus A."/>
            <person name="Barry K."/>
            <person name="Detter J.C."/>
            <person name="Glavina del Rio T."/>
            <person name="Hammon N."/>
            <person name="Israni S."/>
            <person name="Dalin E."/>
            <person name="Tice H."/>
            <person name="Bruce D."/>
            <person name="Pitluck S."/>
            <person name="Richardson P."/>
        </authorList>
    </citation>
    <scope>NUCLEOTIDE SEQUENCE [LARGE SCALE GENOMIC DNA]</scope>
    <source>
        <strain evidence="8">DSM 684</strain>
    </source>
</reference>
<evidence type="ECO:0000256" key="2">
    <source>
        <dbReference type="ARBA" id="ARBA00012528"/>
    </source>
</evidence>
<dbReference type="InterPro" id="IPR050469">
    <property type="entry name" value="Diguanylate_Cyclase"/>
</dbReference>
<dbReference type="InterPro" id="IPR035938">
    <property type="entry name" value="Hemerythrin-like_sf"/>
</dbReference>
<dbReference type="EMBL" id="AAEW02000010">
    <property type="protein sequence ID" value="EAT15437.1"/>
    <property type="molecule type" value="Genomic_DNA"/>
</dbReference>
<protein>
    <recommendedName>
        <fullName evidence="2">diguanylate cyclase</fullName>
        <ecNumber evidence="2">2.7.7.65</ecNumber>
    </recommendedName>
</protein>
<dbReference type="GO" id="GO:1902201">
    <property type="term" value="P:negative regulation of bacterial-type flagellum-dependent cell motility"/>
    <property type="evidence" value="ECO:0007669"/>
    <property type="project" value="TreeGrafter"/>
</dbReference>
<dbReference type="SUPFAM" id="SSF47188">
    <property type="entry name" value="Hemerythrin-like"/>
    <property type="match status" value="1"/>
</dbReference>